<dbReference type="EMBL" id="JAXBLV010000169">
    <property type="protein sequence ID" value="MDY3560019.1"/>
    <property type="molecule type" value="Genomic_DNA"/>
</dbReference>
<dbReference type="Proteomes" id="UP001272242">
    <property type="component" value="Unassembled WGS sequence"/>
</dbReference>
<keyword evidence="1" id="KW-0175">Coiled coil</keyword>
<evidence type="ECO:0000256" key="1">
    <source>
        <dbReference type="SAM" id="Coils"/>
    </source>
</evidence>
<sequence length="56" mass="5996">MSLPALPAEVFDALPAAAQAYIRVLEARVAQLESRLTDLEARLNQNSSNSSKPPSS</sequence>
<proteinExistence type="predicted"/>
<gene>
    <name evidence="3" type="ORF">R5W23_001227</name>
</gene>
<dbReference type="InterPro" id="IPR045618">
    <property type="entry name" value="DUF6444"/>
</dbReference>
<reference evidence="4" key="1">
    <citation type="journal article" date="2023" name="Mar. Drugs">
        <title>Gemmata algarum, a Novel Planctomycete Isolated from an Algal Mat, Displays Antimicrobial Activity.</title>
        <authorList>
            <person name="Kumar G."/>
            <person name="Kallscheuer N."/>
            <person name="Kashif M."/>
            <person name="Ahamad S."/>
            <person name="Jagadeeshwari U."/>
            <person name="Pannikurungottu S."/>
            <person name="Haufschild T."/>
            <person name="Kabuu M."/>
            <person name="Sasikala C."/>
            <person name="Jogler C."/>
            <person name="Ramana C."/>
        </authorList>
    </citation>
    <scope>NUCLEOTIDE SEQUENCE [LARGE SCALE GENOMIC DNA]</scope>
    <source>
        <strain evidence="4">JC673</strain>
    </source>
</reference>
<dbReference type="Pfam" id="PF20042">
    <property type="entry name" value="DUF6444"/>
    <property type="match status" value="1"/>
</dbReference>
<evidence type="ECO:0000313" key="4">
    <source>
        <dbReference type="Proteomes" id="UP001272242"/>
    </source>
</evidence>
<keyword evidence="4" id="KW-1185">Reference proteome</keyword>
<feature type="domain" description="DUF6444" evidence="2">
    <location>
        <begin position="17"/>
        <end position="56"/>
    </location>
</feature>
<evidence type="ECO:0000313" key="3">
    <source>
        <dbReference type="EMBL" id="MDY3560019.1"/>
    </source>
</evidence>
<dbReference type="RefSeq" id="WP_320686679.1">
    <property type="nucleotide sequence ID" value="NZ_JAXBLV010000169.1"/>
</dbReference>
<organism evidence="3 4">
    <name type="scientific">Gemmata algarum</name>
    <dbReference type="NCBI Taxonomy" id="2975278"/>
    <lineage>
        <taxon>Bacteria</taxon>
        <taxon>Pseudomonadati</taxon>
        <taxon>Planctomycetota</taxon>
        <taxon>Planctomycetia</taxon>
        <taxon>Gemmatales</taxon>
        <taxon>Gemmataceae</taxon>
        <taxon>Gemmata</taxon>
    </lineage>
</organism>
<accession>A0ABU5EXP1</accession>
<protein>
    <submittedName>
        <fullName evidence="3">DUF6444 domain-containing protein</fullName>
    </submittedName>
</protein>
<evidence type="ECO:0000259" key="2">
    <source>
        <dbReference type="Pfam" id="PF20042"/>
    </source>
</evidence>
<comment type="caution">
    <text evidence="3">The sequence shown here is derived from an EMBL/GenBank/DDBJ whole genome shotgun (WGS) entry which is preliminary data.</text>
</comment>
<name>A0ABU5EXP1_9BACT</name>
<feature type="non-terminal residue" evidence="3">
    <location>
        <position position="56"/>
    </location>
</feature>
<feature type="coiled-coil region" evidence="1">
    <location>
        <begin position="22"/>
        <end position="49"/>
    </location>
</feature>